<proteinExistence type="predicted"/>
<name>X6MGV2_RETFI</name>
<dbReference type="Proteomes" id="UP000023152">
    <property type="component" value="Unassembled WGS sequence"/>
</dbReference>
<organism evidence="2 3">
    <name type="scientific">Reticulomyxa filosa</name>
    <dbReference type="NCBI Taxonomy" id="46433"/>
    <lineage>
        <taxon>Eukaryota</taxon>
        <taxon>Sar</taxon>
        <taxon>Rhizaria</taxon>
        <taxon>Retaria</taxon>
        <taxon>Foraminifera</taxon>
        <taxon>Monothalamids</taxon>
        <taxon>Reticulomyxidae</taxon>
        <taxon>Reticulomyxa</taxon>
    </lineage>
</organism>
<accession>X6MGV2</accession>
<protein>
    <submittedName>
        <fullName evidence="2">Uncharacterized protein</fullName>
    </submittedName>
</protein>
<feature type="compositionally biased region" description="Polar residues" evidence="1">
    <location>
        <begin position="14"/>
        <end position="30"/>
    </location>
</feature>
<sequence length="92" mass="10639">MQELDEMAHKDKTSSSSPNKSNETKAQNVLSHARNRSMEVLMTNLMHANEEQGSGLVEDIQKLHEPKKDEEEKHDKKTNEKSVQPPQIRHFF</sequence>
<feature type="region of interest" description="Disordered" evidence="1">
    <location>
        <begin position="1"/>
        <end position="92"/>
    </location>
</feature>
<comment type="caution">
    <text evidence="2">The sequence shown here is derived from an EMBL/GenBank/DDBJ whole genome shotgun (WGS) entry which is preliminary data.</text>
</comment>
<evidence type="ECO:0000256" key="1">
    <source>
        <dbReference type="SAM" id="MobiDB-lite"/>
    </source>
</evidence>
<keyword evidence="3" id="KW-1185">Reference proteome</keyword>
<evidence type="ECO:0000313" key="2">
    <source>
        <dbReference type="EMBL" id="ETO13248.1"/>
    </source>
</evidence>
<dbReference type="AlphaFoldDB" id="X6MGV2"/>
<feature type="compositionally biased region" description="Basic and acidic residues" evidence="1">
    <location>
        <begin position="59"/>
        <end position="80"/>
    </location>
</feature>
<feature type="non-terminal residue" evidence="2">
    <location>
        <position position="92"/>
    </location>
</feature>
<reference evidence="2 3" key="1">
    <citation type="journal article" date="2013" name="Curr. Biol.">
        <title>The Genome of the Foraminiferan Reticulomyxa filosa.</title>
        <authorList>
            <person name="Glockner G."/>
            <person name="Hulsmann N."/>
            <person name="Schleicher M."/>
            <person name="Noegel A.A."/>
            <person name="Eichinger L."/>
            <person name="Gallinger C."/>
            <person name="Pawlowski J."/>
            <person name="Sierra R."/>
            <person name="Euteneuer U."/>
            <person name="Pillet L."/>
            <person name="Moustafa A."/>
            <person name="Platzer M."/>
            <person name="Groth M."/>
            <person name="Szafranski K."/>
            <person name="Schliwa M."/>
        </authorList>
    </citation>
    <scope>NUCLEOTIDE SEQUENCE [LARGE SCALE GENOMIC DNA]</scope>
</reference>
<dbReference type="EMBL" id="ASPP01020720">
    <property type="protein sequence ID" value="ETO13248.1"/>
    <property type="molecule type" value="Genomic_DNA"/>
</dbReference>
<gene>
    <name evidence="2" type="ORF">RFI_24127</name>
</gene>
<feature type="compositionally biased region" description="Basic and acidic residues" evidence="1">
    <location>
        <begin position="1"/>
        <end position="13"/>
    </location>
</feature>
<evidence type="ECO:0000313" key="3">
    <source>
        <dbReference type="Proteomes" id="UP000023152"/>
    </source>
</evidence>